<keyword evidence="7" id="KW-0479">Metal-binding</keyword>
<dbReference type="Pfam" id="PF01292">
    <property type="entry name" value="Ni_hydr_CYTB"/>
    <property type="match status" value="1"/>
</dbReference>
<dbReference type="GO" id="GO:0009055">
    <property type="term" value="F:electron transfer activity"/>
    <property type="evidence" value="ECO:0007669"/>
    <property type="project" value="InterPro"/>
</dbReference>
<evidence type="ECO:0000256" key="13">
    <source>
        <dbReference type="SAM" id="Phobius"/>
    </source>
</evidence>
<dbReference type="InterPro" id="IPR011577">
    <property type="entry name" value="Cyt_b561_bac/Ni-Hgenase"/>
</dbReference>
<evidence type="ECO:0000256" key="1">
    <source>
        <dbReference type="ARBA" id="ARBA00001970"/>
    </source>
</evidence>
<dbReference type="Proteomes" id="UP000236919">
    <property type="component" value="Unassembled WGS sequence"/>
</dbReference>
<dbReference type="GO" id="GO:0020037">
    <property type="term" value="F:heme binding"/>
    <property type="evidence" value="ECO:0007669"/>
    <property type="project" value="TreeGrafter"/>
</dbReference>
<reference evidence="15 16" key="1">
    <citation type="submission" date="2018-01" db="EMBL/GenBank/DDBJ databases">
        <title>Genomic Encyclopedia of Type Strains, Phase III (KMG-III): the genomes of soil and plant-associated and newly described type strains.</title>
        <authorList>
            <person name="Whitman W."/>
        </authorList>
    </citation>
    <scope>NUCLEOTIDE SEQUENCE [LARGE SCALE GENOMIC DNA]</scope>
    <source>
        <strain evidence="15 16">1131</strain>
    </source>
</reference>
<feature type="transmembrane region" description="Helical" evidence="13">
    <location>
        <begin position="48"/>
        <end position="66"/>
    </location>
</feature>
<dbReference type="SUPFAM" id="SSF81342">
    <property type="entry name" value="Transmembrane di-heme cytochromes"/>
    <property type="match status" value="1"/>
</dbReference>
<evidence type="ECO:0000313" key="16">
    <source>
        <dbReference type="Proteomes" id="UP000236919"/>
    </source>
</evidence>
<evidence type="ECO:0000256" key="6">
    <source>
        <dbReference type="ARBA" id="ARBA00022692"/>
    </source>
</evidence>
<comment type="subcellular location">
    <subcellularLocation>
        <location evidence="2">Cell membrane</location>
        <topology evidence="2">Multi-pass membrane protein</topology>
    </subcellularLocation>
</comment>
<sequence>MRWHPALIALHWLTLLLIALQFVLARLMGDETRDLVGRFELYQLHKSIGLTVAVFVLLRLALRLALPAPPPTRPEPWQRLAAGAVQGGLYLCLAALPLTGMLMVSAAPIQIPTLYFGWFAVPHLIGPDKATYEMMLSLHERVFDLLIVLGLIHLGAVLFHRLVWGDGLLRRMWFRG</sequence>
<evidence type="ECO:0000256" key="11">
    <source>
        <dbReference type="ARBA" id="ARBA00023136"/>
    </source>
</evidence>
<evidence type="ECO:0000256" key="7">
    <source>
        <dbReference type="ARBA" id="ARBA00022723"/>
    </source>
</evidence>
<protein>
    <submittedName>
        <fullName evidence="15">Cytochrome b561</fullName>
    </submittedName>
</protein>
<dbReference type="GO" id="GO:0005886">
    <property type="term" value="C:plasma membrane"/>
    <property type="evidence" value="ECO:0007669"/>
    <property type="project" value="UniProtKB-SubCell"/>
</dbReference>
<evidence type="ECO:0000256" key="8">
    <source>
        <dbReference type="ARBA" id="ARBA00022982"/>
    </source>
</evidence>
<dbReference type="GO" id="GO:0046872">
    <property type="term" value="F:metal ion binding"/>
    <property type="evidence" value="ECO:0007669"/>
    <property type="project" value="UniProtKB-KW"/>
</dbReference>
<evidence type="ECO:0000259" key="14">
    <source>
        <dbReference type="Pfam" id="PF01292"/>
    </source>
</evidence>
<feature type="transmembrane region" description="Helical" evidence="13">
    <location>
        <begin position="142"/>
        <end position="164"/>
    </location>
</feature>
<evidence type="ECO:0000256" key="12">
    <source>
        <dbReference type="ARBA" id="ARBA00037975"/>
    </source>
</evidence>
<keyword evidence="5" id="KW-0349">Heme</keyword>
<keyword evidence="6 13" id="KW-0812">Transmembrane</keyword>
<keyword evidence="11 13" id="KW-0472">Membrane</keyword>
<proteinExistence type="inferred from homology"/>
<dbReference type="EMBL" id="PQFZ01000004">
    <property type="protein sequence ID" value="POR53396.1"/>
    <property type="molecule type" value="Genomic_DNA"/>
</dbReference>
<keyword evidence="3" id="KW-0813">Transport</keyword>
<evidence type="ECO:0000313" key="15">
    <source>
        <dbReference type="EMBL" id="POR53396.1"/>
    </source>
</evidence>
<dbReference type="InterPro" id="IPR016174">
    <property type="entry name" value="Di-haem_cyt_TM"/>
</dbReference>
<evidence type="ECO:0000256" key="3">
    <source>
        <dbReference type="ARBA" id="ARBA00022448"/>
    </source>
</evidence>
<name>A0A2S4MF71_9HYPH</name>
<gene>
    <name evidence="15" type="ORF">CYD53_104373</name>
</gene>
<accession>A0A2S4MF71</accession>
<dbReference type="InterPro" id="IPR052168">
    <property type="entry name" value="Cytochrome_b561_oxidase"/>
</dbReference>
<dbReference type="RefSeq" id="WP_181011788.1">
    <property type="nucleotide sequence ID" value="NZ_PQFZ01000004.1"/>
</dbReference>
<evidence type="ECO:0000256" key="9">
    <source>
        <dbReference type="ARBA" id="ARBA00022989"/>
    </source>
</evidence>
<comment type="cofactor">
    <cofactor evidence="1">
        <name>heme b</name>
        <dbReference type="ChEBI" id="CHEBI:60344"/>
    </cofactor>
</comment>
<comment type="similarity">
    <text evidence="12">Belongs to the cytochrome b561 family.</text>
</comment>
<organism evidence="15 16">
    <name type="scientific">Bosea psychrotolerans</name>
    <dbReference type="NCBI Taxonomy" id="1871628"/>
    <lineage>
        <taxon>Bacteria</taxon>
        <taxon>Pseudomonadati</taxon>
        <taxon>Pseudomonadota</taxon>
        <taxon>Alphaproteobacteria</taxon>
        <taxon>Hyphomicrobiales</taxon>
        <taxon>Boseaceae</taxon>
        <taxon>Bosea</taxon>
    </lineage>
</organism>
<feature type="domain" description="Cytochrome b561 bacterial/Ni-hydrogenase" evidence="14">
    <location>
        <begin position="2"/>
        <end position="174"/>
    </location>
</feature>
<evidence type="ECO:0000256" key="10">
    <source>
        <dbReference type="ARBA" id="ARBA00023004"/>
    </source>
</evidence>
<comment type="caution">
    <text evidence="15">The sequence shown here is derived from an EMBL/GenBank/DDBJ whole genome shotgun (WGS) entry which is preliminary data.</text>
</comment>
<keyword evidence="10" id="KW-0408">Iron</keyword>
<keyword evidence="9 13" id="KW-1133">Transmembrane helix</keyword>
<keyword evidence="8" id="KW-0249">Electron transport</keyword>
<dbReference type="GO" id="GO:0022904">
    <property type="term" value="P:respiratory electron transport chain"/>
    <property type="evidence" value="ECO:0007669"/>
    <property type="project" value="InterPro"/>
</dbReference>
<dbReference type="PANTHER" id="PTHR30529">
    <property type="entry name" value="CYTOCHROME B561"/>
    <property type="match status" value="1"/>
</dbReference>
<keyword evidence="4" id="KW-1003">Cell membrane</keyword>
<evidence type="ECO:0000256" key="5">
    <source>
        <dbReference type="ARBA" id="ARBA00022617"/>
    </source>
</evidence>
<dbReference type="AlphaFoldDB" id="A0A2S4MF71"/>
<dbReference type="PANTHER" id="PTHR30529:SF3">
    <property type="entry name" value="CYTOCHROME B561 HOMOLOG 1"/>
    <property type="match status" value="1"/>
</dbReference>
<keyword evidence="16" id="KW-1185">Reference proteome</keyword>
<evidence type="ECO:0000256" key="2">
    <source>
        <dbReference type="ARBA" id="ARBA00004651"/>
    </source>
</evidence>
<feature type="transmembrane region" description="Helical" evidence="13">
    <location>
        <begin position="87"/>
        <end position="109"/>
    </location>
</feature>
<evidence type="ECO:0000256" key="4">
    <source>
        <dbReference type="ARBA" id="ARBA00022475"/>
    </source>
</evidence>